<dbReference type="GO" id="GO:0003887">
    <property type="term" value="F:DNA-directed DNA polymerase activity"/>
    <property type="evidence" value="ECO:0007669"/>
    <property type="project" value="UniProtKB-EC"/>
</dbReference>
<comment type="caution">
    <text evidence="1">The sequence shown here is derived from an EMBL/GenBank/DDBJ whole genome shotgun (WGS) entry which is preliminary data.</text>
</comment>
<name>F3CIX7_PSESG</name>
<feature type="non-terminal residue" evidence="1">
    <location>
        <position position="38"/>
    </location>
</feature>
<evidence type="ECO:0000313" key="1">
    <source>
        <dbReference type="EMBL" id="EGH19219.1"/>
    </source>
</evidence>
<keyword evidence="1" id="KW-0808">Transferase</keyword>
<dbReference type="EMBL" id="ADWY01003754">
    <property type="protein sequence ID" value="EGH19219.1"/>
    <property type="molecule type" value="Genomic_DNA"/>
</dbReference>
<proteinExistence type="predicted"/>
<dbReference type="AlphaFoldDB" id="F3CIX7"/>
<evidence type="ECO:0000313" key="2">
    <source>
        <dbReference type="Proteomes" id="UP000005466"/>
    </source>
</evidence>
<sequence>TVRAEALKGDRLRWLGDLCKRHRGACPITVSRRPSSSP</sequence>
<dbReference type="HOGENOM" id="CLU_3337256_0_0_6"/>
<gene>
    <name evidence="1" type="primary">dnaE</name>
    <name evidence="1" type="ORF">Pgy4_40255</name>
</gene>
<reference evidence="1 2" key="1">
    <citation type="journal article" date="2011" name="PLoS Pathog.">
        <title>Dynamic evolution of pathogenicity revealed by sequencing and comparative genomics of 19 Pseudomonas syringae isolates.</title>
        <authorList>
            <person name="Baltrus D.A."/>
            <person name="Nishimura M.T."/>
            <person name="Romanchuk A."/>
            <person name="Chang J.H."/>
            <person name="Mukhtar M.S."/>
            <person name="Cherkis K."/>
            <person name="Roach J."/>
            <person name="Grant S.R."/>
            <person name="Jones C.D."/>
            <person name="Dangl J.L."/>
        </authorList>
    </citation>
    <scope>NUCLEOTIDE SEQUENCE [LARGE SCALE GENOMIC DNA]</scope>
    <source>
        <strain evidence="2">race 4</strain>
    </source>
</reference>
<accession>F3CIX7</accession>
<keyword evidence="1" id="KW-0548">Nucleotidyltransferase</keyword>
<dbReference type="EC" id="2.7.7.7" evidence="1"/>
<protein>
    <submittedName>
        <fullName evidence="1">DNA polymerase III subunit alpha</fullName>
        <ecNumber evidence="1">2.7.7.7</ecNumber>
    </submittedName>
</protein>
<organism evidence="1 2">
    <name type="scientific">Pseudomonas savastanoi pv. glycinea str. race 4</name>
    <dbReference type="NCBI Taxonomy" id="875330"/>
    <lineage>
        <taxon>Bacteria</taxon>
        <taxon>Pseudomonadati</taxon>
        <taxon>Pseudomonadota</taxon>
        <taxon>Gammaproteobacteria</taxon>
        <taxon>Pseudomonadales</taxon>
        <taxon>Pseudomonadaceae</taxon>
        <taxon>Pseudomonas</taxon>
    </lineage>
</organism>
<feature type="non-terminal residue" evidence="1">
    <location>
        <position position="1"/>
    </location>
</feature>
<dbReference type="Proteomes" id="UP000005466">
    <property type="component" value="Unassembled WGS sequence"/>
</dbReference>